<dbReference type="CDD" id="cd18791">
    <property type="entry name" value="SF2_C_RHA"/>
    <property type="match status" value="1"/>
</dbReference>
<feature type="domain" description="Helicase C-terminal" evidence="10">
    <location>
        <begin position="717"/>
        <end position="885"/>
    </location>
</feature>
<reference evidence="11" key="1">
    <citation type="submission" date="2020-05" db="EMBL/GenBank/DDBJ databases">
        <title>Phylogenomic resolution of chytrid fungi.</title>
        <authorList>
            <person name="Stajich J.E."/>
            <person name="Amses K."/>
            <person name="Simmons R."/>
            <person name="Seto K."/>
            <person name="Myers J."/>
            <person name="Bonds A."/>
            <person name="Quandt C.A."/>
            <person name="Barry K."/>
            <person name="Liu P."/>
            <person name="Grigoriev I."/>
            <person name="Longcore J.E."/>
            <person name="James T.Y."/>
        </authorList>
    </citation>
    <scope>NUCLEOTIDE SEQUENCE</scope>
    <source>
        <strain evidence="11">JEL0476</strain>
    </source>
</reference>
<evidence type="ECO:0000256" key="2">
    <source>
        <dbReference type="ARBA" id="ARBA00012552"/>
    </source>
</evidence>
<organism evidence="11 12">
    <name type="scientific">Clydaea vesicula</name>
    <dbReference type="NCBI Taxonomy" id="447962"/>
    <lineage>
        <taxon>Eukaryota</taxon>
        <taxon>Fungi</taxon>
        <taxon>Fungi incertae sedis</taxon>
        <taxon>Chytridiomycota</taxon>
        <taxon>Chytridiomycota incertae sedis</taxon>
        <taxon>Chytridiomycetes</taxon>
        <taxon>Lobulomycetales</taxon>
        <taxon>Lobulomycetaceae</taxon>
        <taxon>Clydaea</taxon>
    </lineage>
</organism>
<gene>
    <name evidence="11" type="primary">ECM16</name>
    <name evidence="11" type="ORF">HK099_000976</name>
</gene>
<evidence type="ECO:0000256" key="6">
    <source>
        <dbReference type="ARBA" id="ARBA00022840"/>
    </source>
</evidence>
<evidence type="ECO:0000256" key="4">
    <source>
        <dbReference type="ARBA" id="ARBA00022801"/>
    </source>
</evidence>
<feature type="region of interest" description="Disordered" evidence="8">
    <location>
        <begin position="717"/>
        <end position="744"/>
    </location>
</feature>
<dbReference type="InterPro" id="IPR011545">
    <property type="entry name" value="DEAD/DEAH_box_helicase_dom"/>
</dbReference>
<evidence type="ECO:0000256" key="5">
    <source>
        <dbReference type="ARBA" id="ARBA00022806"/>
    </source>
</evidence>
<dbReference type="EC" id="3.6.4.13" evidence="2"/>
<dbReference type="InterPro" id="IPR007502">
    <property type="entry name" value="Helicase-assoc_dom"/>
</dbReference>
<dbReference type="InterPro" id="IPR002464">
    <property type="entry name" value="DNA/RNA_helicase_DEAH_CS"/>
</dbReference>
<evidence type="ECO:0000313" key="12">
    <source>
        <dbReference type="Proteomes" id="UP001211065"/>
    </source>
</evidence>
<dbReference type="PROSITE" id="PS51194">
    <property type="entry name" value="HELICASE_CTER"/>
    <property type="match status" value="1"/>
</dbReference>
<dbReference type="InterPro" id="IPR027417">
    <property type="entry name" value="P-loop_NTPase"/>
</dbReference>
<dbReference type="PANTHER" id="PTHR18934">
    <property type="entry name" value="ATP-DEPENDENT RNA HELICASE"/>
    <property type="match status" value="1"/>
</dbReference>
<evidence type="ECO:0000313" key="11">
    <source>
        <dbReference type="EMBL" id="KAJ3223555.1"/>
    </source>
</evidence>
<protein>
    <recommendedName>
        <fullName evidence="2">RNA helicase</fullName>
        <ecNumber evidence="2">3.6.4.13</ecNumber>
    </recommendedName>
</protein>
<dbReference type="PANTHER" id="PTHR18934:SF99">
    <property type="entry name" value="ATP-DEPENDENT RNA HELICASE DHX37-RELATED"/>
    <property type="match status" value="1"/>
</dbReference>
<comment type="catalytic activity">
    <reaction evidence="7">
        <text>ATP + H2O = ADP + phosphate + H(+)</text>
        <dbReference type="Rhea" id="RHEA:13065"/>
        <dbReference type="ChEBI" id="CHEBI:15377"/>
        <dbReference type="ChEBI" id="CHEBI:15378"/>
        <dbReference type="ChEBI" id="CHEBI:30616"/>
        <dbReference type="ChEBI" id="CHEBI:43474"/>
        <dbReference type="ChEBI" id="CHEBI:456216"/>
        <dbReference type="EC" id="3.6.4.13"/>
    </reaction>
</comment>
<dbReference type="SMART" id="SM00490">
    <property type="entry name" value="HELICc"/>
    <property type="match status" value="1"/>
</dbReference>
<dbReference type="FunFam" id="3.40.50.300:FF:000637">
    <property type="entry name" value="ATP-dependent RNA helicase DHX37/DHR1"/>
    <property type="match status" value="1"/>
</dbReference>
<dbReference type="GO" id="GO:0005730">
    <property type="term" value="C:nucleolus"/>
    <property type="evidence" value="ECO:0007669"/>
    <property type="project" value="TreeGrafter"/>
</dbReference>
<keyword evidence="12" id="KW-1185">Reference proteome</keyword>
<dbReference type="InterPro" id="IPR014001">
    <property type="entry name" value="Helicase_ATP-bd"/>
</dbReference>
<dbReference type="Gene3D" id="1.20.120.1080">
    <property type="match status" value="1"/>
</dbReference>
<dbReference type="InterPro" id="IPR048333">
    <property type="entry name" value="HA2_WH"/>
</dbReference>
<feature type="compositionally biased region" description="Acidic residues" evidence="8">
    <location>
        <begin position="717"/>
        <end position="728"/>
    </location>
</feature>
<name>A0AAD5U3U2_9FUNG</name>
<evidence type="ECO:0000256" key="1">
    <source>
        <dbReference type="ARBA" id="ARBA00008792"/>
    </source>
</evidence>
<dbReference type="PROSITE" id="PS51192">
    <property type="entry name" value="HELICASE_ATP_BIND_1"/>
    <property type="match status" value="1"/>
</dbReference>
<dbReference type="GO" id="GO:1990904">
    <property type="term" value="C:ribonucleoprotein complex"/>
    <property type="evidence" value="ECO:0007669"/>
    <property type="project" value="UniProtKB-ARBA"/>
</dbReference>
<evidence type="ECO:0000256" key="7">
    <source>
        <dbReference type="ARBA" id="ARBA00047984"/>
    </source>
</evidence>
<dbReference type="Pfam" id="PF00270">
    <property type="entry name" value="DEAD"/>
    <property type="match status" value="1"/>
</dbReference>
<dbReference type="PROSITE" id="PS00690">
    <property type="entry name" value="DEAH_ATP_HELICASE"/>
    <property type="match status" value="1"/>
</dbReference>
<dbReference type="GO" id="GO:0000462">
    <property type="term" value="P:maturation of SSU-rRNA from tricistronic rRNA transcript (SSU-rRNA, 5.8S rRNA, LSU-rRNA)"/>
    <property type="evidence" value="ECO:0007669"/>
    <property type="project" value="TreeGrafter"/>
</dbReference>
<evidence type="ECO:0000256" key="8">
    <source>
        <dbReference type="SAM" id="MobiDB-lite"/>
    </source>
</evidence>
<dbReference type="Pfam" id="PF21010">
    <property type="entry name" value="HA2_C"/>
    <property type="match status" value="1"/>
</dbReference>
<proteinExistence type="inferred from homology"/>
<evidence type="ECO:0000259" key="10">
    <source>
        <dbReference type="PROSITE" id="PS51194"/>
    </source>
</evidence>
<accession>A0AAD5U3U2</accession>
<evidence type="ECO:0000259" key="9">
    <source>
        <dbReference type="PROSITE" id="PS51192"/>
    </source>
</evidence>
<evidence type="ECO:0000256" key="3">
    <source>
        <dbReference type="ARBA" id="ARBA00022741"/>
    </source>
</evidence>
<comment type="caution">
    <text evidence="11">The sequence shown here is derived from an EMBL/GenBank/DDBJ whole genome shotgun (WGS) entry which is preliminary data.</text>
</comment>
<dbReference type="Proteomes" id="UP001211065">
    <property type="component" value="Unassembled WGS sequence"/>
</dbReference>
<dbReference type="SMART" id="SM00487">
    <property type="entry name" value="DEXDc"/>
    <property type="match status" value="1"/>
</dbReference>
<keyword evidence="3" id="KW-0547">Nucleotide-binding</keyword>
<feature type="domain" description="Helicase ATP-binding" evidence="9">
    <location>
        <begin position="404"/>
        <end position="594"/>
    </location>
</feature>
<dbReference type="CDD" id="cd17982">
    <property type="entry name" value="DEXHc_DHX37"/>
    <property type="match status" value="1"/>
</dbReference>
<dbReference type="GO" id="GO:0016787">
    <property type="term" value="F:hydrolase activity"/>
    <property type="evidence" value="ECO:0007669"/>
    <property type="project" value="UniProtKB-KW"/>
</dbReference>
<sequence length="1463" mass="164774">MGKVKKGFNAKARAGKRTNLLSTKEIVENNSKNSRLNVVEKNDIIDFKKGNDFDTNAELIIPKEASLRVNAEIQVDIEKPLSSKKLKKREKFIEKQLKKQNRIEILNNLAKNSFKEHSKLLQSSKHMGKKLTLKEQLAKSLLAERMGFKKDEDDRLYVKRTDSETVGFSQFENSKSLKSLEYQEDINLHLSNTNSAPIILEKIENKSLISLAFECSPSINNNNSTLEKKVLVVDDSGSDISKSTVQPVPVFGSALKRTADNNVDVVKSKRKKKVKKAAVIKSIPRKEVNTSDSDNYSDIVNTDAEDLDQEGKVKISSTIVAESATLVHWESDVILGEGESFLQYKKNCNKSSLELGSSQMNASAHNKNSLQSSRAAFFVPVDRPHHIQISRVNLPVVAEEQPIMEAIFENDVVILCGETGSGKTTQVPQFLYEAGFGDSSHPLFSGMVGVTQPRRVAAVSMAKRVSEEMALKNGEIGHQVRYDSSTVGPLTRVKFMTDGILLRELSSASKKPNSSRTGAESILLTQYSCIIIDEAHERTVGTDVLIGWLSRIASVRNSKKIAGVKPLKLIIMSATLRVEDFISNSTLFPSPQKPPVIKVDGRQYKVVVHFNKRTPQVDYLAEVFKKVSKIHEKLPPGGILVFLTGQREVQVLCKKLDQKYNKAFTNLEIENKNLKTKELNENINALENDNFFGEIVENDDMDKETDDFDFQKQDDFELEDASDSEEEEVHILDGASDDEKEEKQQNMQELDKIGPLHILPLYSLLPTKEQLKVFEEPPIGMRLCVIATNVAETSLTIPGIKYVVDCGKVKERQHDIHTGVQTYKIGWTSKASADQRAGRAGRVGAGHCYRIFSSAVFSEYFEQFQKPEILRVPIDGVILQMKSMGINQIVNFPFPTPPEKFLLKEAEKVLGLLGAIDSSSDQMKITPLGTLMSKFPTNPRFAKMLILAAQQKGNNSIIPYIIAIVAGLSVGDPFIRDESFDNDAEDEEMIEEDKIKLKEDRKIKRGNYFKVMQMFSGENPVSDVFRLLNAIGAYNAENLKGAEAGEKFCESHFLRLKAMEEITKLRFQLTNLLKSNLTDGSLYPSVNKLEVDLKFNPPTKSSLNLILQIIFSGFPDHVAKLDFDVGNRIPAFGGKNAFPVYQSMQSGPLDVLQIHPSSCLFRERPAPLYVIYEELIGREERISADNKSLLFSREKFDLLGKKIESTSESQAKPKKLWMKGVTSINLNKLFWLAPKSLVHQGKILEQPEPKFIAEEDACKGFVVPHFGSKLWTLDLTEAKINDLNVQSQVFCRYLLEGKLIVESLFNFAVKNNVKGKKQPVKEEDVFSFLKQYLLSKPVILTKSYSQSQTRVKEILFTLRKNEIFDIKSFLTAFKQEVLKIRNTLLRSGGNANTSNNERKLNFFLNEYLLWVPEVLHPSVKKGWPYFKFVDNTNLDVLTFKIDQNSLSVLKAEVEKIKNETDIL</sequence>
<keyword evidence="4" id="KW-0378">Hydrolase</keyword>
<dbReference type="GO" id="GO:0003724">
    <property type="term" value="F:RNA helicase activity"/>
    <property type="evidence" value="ECO:0007669"/>
    <property type="project" value="UniProtKB-EC"/>
</dbReference>
<dbReference type="SMART" id="SM00847">
    <property type="entry name" value="HA2"/>
    <property type="match status" value="1"/>
</dbReference>
<comment type="similarity">
    <text evidence="1">Belongs to the DEAD box helicase family. DEAH subfamily.</text>
</comment>
<dbReference type="Pfam" id="PF04408">
    <property type="entry name" value="WHD_HA2"/>
    <property type="match status" value="1"/>
</dbReference>
<dbReference type="Gene3D" id="3.40.50.300">
    <property type="entry name" value="P-loop containing nucleotide triphosphate hydrolases"/>
    <property type="match status" value="3"/>
</dbReference>
<dbReference type="Pfam" id="PF00271">
    <property type="entry name" value="Helicase_C"/>
    <property type="match status" value="1"/>
</dbReference>
<dbReference type="InterPro" id="IPR001650">
    <property type="entry name" value="Helicase_C-like"/>
</dbReference>
<dbReference type="GO" id="GO:0005524">
    <property type="term" value="F:ATP binding"/>
    <property type="evidence" value="ECO:0007669"/>
    <property type="project" value="UniProtKB-KW"/>
</dbReference>
<keyword evidence="5 11" id="KW-0347">Helicase</keyword>
<dbReference type="GO" id="GO:0003723">
    <property type="term" value="F:RNA binding"/>
    <property type="evidence" value="ECO:0007669"/>
    <property type="project" value="TreeGrafter"/>
</dbReference>
<keyword evidence="6" id="KW-0067">ATP-binding</keyword>
<dbReference type="EMBL" id="JADGJW010000125">
    <property type="protein sequence ID" value="KAJ3223555.1"/>
    <property type="molecule type" value="Genomic_DNA"/>
</dbReference>
<dbReference type="SUPFAM" id="SSF52540">
    <property type="entry name" value="P-loop containing nucleoside triphosphate hydrolases"/>
    <property type="match status" value="1"/>
</dbReference>